<keyword evidence="12 25" id="KW-0863">Zinc-finger</keyword>
<feature type="region of interest" description="Disordered" evidence="27">
    <location>
        <begin position="38"/>
        <end position="82"/>
    </location>
</feature>
<evidence type="ECO:0000256" key="25">
    <source>
        <dbReference type="PROSITE-ProRule" id="PRU00042"/>
    </source>
</evidence>
<keyword evidence="15 26" id="KW-0067">ATP-binding</keyword>
<dbReference type="InterPro" id="IPR006083">
    <property type="entry name" value="PRK/URK"/>
</dbReference>
<keyword evidence="18" id="KW-0238">DNA-binding</keyword>
<keyword evidence="6" id="KW-0963">Cytoplasm</keyword>
<dbReference type="FunFam" id="3.30.160.60:FF:000270">
    <property type="entry name" value="Zinc finger protein 512"/>
    <property type="match status" value="1"/>
</dbReference>
<dbReference type="InterPro" id="IPR000836">
    <property type="entry name" value="PRTase_dom"/>
</dbReference>
<dbReference type="CDD" id="cd02023">
    <property type="entry name" value="UMPK"/>
    <property type="match status" value="1"/>
</dbReference>
<dbReference type="FunFam" id="3.40.50.300:FF:000200">
    <property type="entry name" value="Uridine-cytidine kinase"/>
    <property type="match status" value="1"/>
</dbReference>
<feature type="compositionally biased region" description="Basic and acidic residues" evidence="27">
    <location>
        <begin position="537"/>
        <end position="547"/>
    </location>
</feature>
<comment type="similarity">
    <text evidence="4 26">Belongs to the uridine kinase family.</text>
</comment>
<dbReference type="GO" id="GO:0004849">
    <property type="term" value="F:uridine kinase activity"/>
    <property type="evidence" value="ECO:0007669"/>
    <property type="project" value="UniProtKB-EC"/>
</dbReference>
<feature type="compositionally biased region" description="Polar residues" evidence="27">
    <location>
        <begin position="62"/>
        <end position="78"/>
    </location>
</feature>
<dbReference type="GO" id="GO:0008655">
    <property type="term" value="P:pyrimidine-containing compound salvage"/>
    <property type="evidence" value="ECO:0007669"/>
    <property type="project" value="UniProtKB-ARBA"/>
</dbReference>
<dbReference type="InterPro" id="IPR013087">
    <property type="entry name" value="Znf_C2H2_type"/>
</dbReference>
<dbReference type="EMBL" id="JBBPFD010000020">
    <property type="protein sequence ID" value="KAK7884188.1"/>
    <property type="molecule type" value="Genomic_DNA"/>
</dbReference>
<evidence type="ECO:0000256" key="18">
    <source>
        <dbReference type="ARBA" id="ARBA00023125"/>
    </source>
</evidence>
<evidence type="ECO:0000313" key="29">
    <source>
        <dbReference type="EMBL" id="KAK7884188.1"/>
    </source>
</evidence>
<evidence type="ECO:0000256" key="6">
    <source>
        <dbReference type="ARBA" id="ARBA00022490"/>
    </source>
</evidence>
<dbReference type="Pfam" id="PF21276">
    <property type="entry name" value="ZNF512_C2HC"/>
    <property type="match status" value="2"/>
</dbReference>
<dbReference type="FunFam" id="3.30.160.60:FF:000820">
    <property type="entry name" value="Zinc finger protein 512B"/>
    <property type="match status" value="1"/>
</dbReference>
<feature type="compositionally biased region" description="Basic residues" evidence="27">
    <location>
        <begin position="298"/>
        <end position="308"/>
    </location>
</feature>
<dbReference type="GO" id="GO:0008270">
    <property type="term" value="F:zinc ion binding"/>
    <property type="evidence" value="ECO:0007669"/>
    <property type="project" value="UniProtKB-KW"/>
</dbReference>
<dbReference type="InterPro" id="IPR027417">
    <property type="entry name" value="P-loop_NTPase"/>
</dbReference>
<accession>A0AAW0MX67</accession>
<dbReference type="SMART" id="SM00355">
    <property type="entry name" value="ZnF_C2H2"/>
    <property type="match status" value="6"/>
</dbReference>
<evidence type="ECO:0000256" key="26">
    <source>
        <dbReference type="RuleBase" id="RU003825"/>
    </source>
</evidence>
<keyword evidence="11 26" id="KW-0547">Nucleotide-binding</keyword>
<dbReference type="InterPro" id="IPR000764">
    <property type="entry name" value="Uridine_kinase-like"/>
</dbReference>
<feature type="compositionally biased region" description="Low complexity" evidence="27">
    <location>
        <begin position="830"/>
        <end position="846"/>
    </location>
</feature>
<evidence type="ECO:0000256" key="8">
    <source>
        <dbReference type="ARBA" id="ARBA00022679"/>
    </source>
</evidence>
<dbReference type="PROSITE" id="PS50157">
    <property type="entry name" value="ZINC_FINGER_C2H2_2"/>
    <property type="match status" value="4"/>
</dbReference>
<comment type="function">
    <text evidence="23">May contribute to UTP accumulation needed for blast transformation and proliferation.</text>
</comment>
<dbReference type="GO" id="GO:0003677">
    <property type="term" value="F:DNA binding"/>
    <property type="evidence" value="ECO:0007669"/>
    <property type="project" value="UniProtKB-KW"/>
</dbReference>
<name>A0AAW0MX67_9GOBI</name>
<dbReference type="Gene3D" id="3.30.160.60">
    <property type="entry name" value="Classic Zinc Finger"/>
    <property type="match status" value="4"/>
</dbReference>
<keyword evidence="10" id="KW-0677">Repeat</keyword>
<comment type="pathway">
    <text evidence="26">Pyrimidine metabolism; CTP biosynthesis via salvage pathway; CTP from cytidine: step 1/3.</text>
</comment>
<evidence type="ECO:0000256" key="1">
    <source>
        <dbReference type="ARBA" id="ARBA00004123"/>
    </source>
</evidence>
<feature type="region of interest" description="Disordered" evidence="27">
    <location>
        <begin position="929"/>
        <end position="963"/>
    </location>
</feature>
<keyword evidence="14" id="KW-0862">Zinc</keyword>
<keyword evidence="9" id="KW-0479">Metal-binding</keyword>
<organism evidence="29 30">
    <name type="scientific">Mugilogobius chulae</name>
    <name type="common">yellowstripe goby</name>
    <dbReference type="NCBI Taxonomy" id="88201"/>
    <lineage>
        <taxon>Eukaryota</taxon>
        <taxon>Metazoa</taxon>
        <taxon>Chordata</taxon>
        <taxon>Craniata</taxon>
        <taxon>Vertebrata</taxon>
        <taxon>Euteleostomi</taxon>
        <taxon>Actinopterygii</taxon>
        <taxon>Neopterygii</taxon>
        <taxon>Teleostei</taxon>
        <taxon>Neoteleostei</taxon>
        <taxon>Acanthomorphata</taxon>
        <taxon>Gobiaria</taxon>
        <taxon>Gobiiformes</taxon>
        <taxon>Gobioidei</taxon>
        <taxon>Gobiidae</taxon>
        <taxon>Gobionellinae</taxon>
        <taxon>Mugilogobius</taxon>
    </lineage>
</organism>
<dbReference type="SUPFAM" id="SSF53271">
    <property type="entry name" value="PRTase-like"/>
    <property type="match status" value="1"/>
</dbReference>
<dbReference type="NCBIfam" id="NF004018">
    <property type="entry name" value="PRK05480.1"/>
    <property type="match status" value="1"/>
</dbReference>
<feature type="compositionally biased region" description="Low complexity" evidence="27">
    <location>
        <begin position="774"/>
        <end position="787"/>
    </location>
</feature>
<dbReference type="GO" id="GO:0005524">
    <property type="term" value="F:ATP binding"/>
    <property type="evidence" value="ECO:0007669"/>
    <property type="project" value="UniProtKB-KW"/>
</dbReference>
<gene>
    <name evidence="29" type="ORF">WMY93_027311</name>
</gene>
<comment type="pathway">
    <text evidence="3 26">Pyrimidine metabolism; UMP biosynthesis via salvage pathway; UMP from uridine: step 1/1.</text>
</comment>
<evidence type="ECO:0000256" key="24">
    <source>
        <dbReference type="ARBA" id="ARBA00065923"/>
    </source>
</evidence>
<evidence type="ECO:0000256" key="19">
    <source>
        <dbReference type="ARBA" id="ARBA00023163"/>
    </source>
</evidence>
<dbReference type="PANTHER" id="PTHR22979:SF3">
    <property type="entry name" value="ZINC FINGER PROTEIN 512B"/>
    <property type="match status" value="1"/>
</dbReference>
<dbReference type="GO" id="GO:0005634">
    <property type="term" value="C:nucleus"/>
    <property type="evidence" value="ECO:0007669"/>
    <property type="project" value="UniProtKB-SubCell"/>
</dbReference>
<keyword evidence="8 26" id="KW-0808">Transferase</keyword>
<evidence type="ECO:0000256" key="12">
    <source>
        <dbReference type="ARBA" id="ARBA00022771"/>
    </source>
</evidence>
<feature type="domain" description="C2H2-type" evidence="28">
    <location>
        <begin position="524"/>
        <end position="552"/>
    </location>
</feature>
<evidence type="ECO:0000256" key="4">
    <source>
        <dbReference type="ARBA" id="ARBA00005408"/>
    </source>
</evidence>
<feature type="domain" description="C2H2-type" evidence="28">
    <location>
        <begin position="737"/>
        <end position="761"/>
    </location>
</feature>
<proteinExistence type="inferred from homology"/>
<evidence type="ECO:0000256" key="15">
    <source>
        <dbReference type="ARBA" id="ARBA00022840"/>
    </source>
</evidence>
<feature type="compositionally biased region" description="Polar residues" evidence="27">
    <location>
        <begin position="612"/>
        <end position="622"/>
    </location>
</feature>
<evidence type="ECO:0000256" key="14">
    <source>
        <dbReference type="ARBA" id="ARBA00022833"/>
    </source>
</evidence>
<keyword evidence="17" id="KW-0805">Transcription regulation</keyword>
<evidence type="ECO:0000256" key="9">
    <source>
        <dbReference type="ARBA" id="ARBA00022723"/>
    </source>
</evidence>
<evidence type="ECO:0000256" key="23">
    <source>
        <dbReference type="ARBA" id="ARBA00056790"/>
    </source>
</evidence>
<dbReference type="InterPro" id="IPR052274">
    <property type="entry name" value="Krueppel_C2H2_Zn-finger"/>
</dbReference>
<feature type="compositionally biased region" description="Polar residues" evidence="27">
    <location>
        <begin position="364"/>
        <end position="377"/>
    </location>
</feature>
<dbReference type="SUPFAM" id="SSF52540">
    <property type="entry name" value="P-loop containing nucleoside triphosphate hydrolases"/>
    <property type="match status" value="1"/>
</dbReference>
<keyword evidence="16" id="KW-0832">Ubl conjugation</keyword>
<comment type="subcellular location">
    <subcellularLocation>
        <location evidence="2">Cytoplasm</location>
    </subcellularLocation>
    <subcellularLocation>
        <location evidence="1">Nucleus</location>
    </subcellularLocation>
</comment>
<feature type="region of interest" description="Disordered" evidence="27">
    <location>
        <begin position="536"/>
        <end position="635"/>
    </location>
</feature>
<dbReference type="FunFam" id="3.30.160.60:FF:000177">
    <property type="entry name" value="Zinc finger protein 512"/>
    <property type="match status" value="1"/>
</dbReference>
<dbReference type="Pfam" id="PF00485">
    <property type="entry name" value="PRK"/>
    <property type="match status" value="1"/>
</dbReference>
<feature type="domain" description="C2H2-type" evidence="28">
    <location>
        <begin position="158"/>
        <end position="186"/>
    </location>
</feature>
<evidence type="ECO:0000256" key="17">
    <source>
        <dbReference type="ARBA" id="ARBA00023015"/>
    </source>
</evidence>
<comment type="subunit">
    <text evidence="24">Interacts with RNF19B.</text>
</comment>
<evidence type="ECO:0000256" key="5">
    <source>
        <dbReference type="ARBA" id="ARBA00006991"/>
    </source>
</evidence>
<evidence type="ECO:0000256" key="22">
    <source>
        <dbReference type="ARBA" id="ARBA00048909"/>
    </source>
</evidence>
<protein>
    <recommendedName>
        <fullName evidence="26">Uridine-cytidine kinase</fullName>
        <ecNumber evidence="26">2.7.1.48</ecNumber>
    </recommendedName>
</protein>
<dbReference type="Gene3D" id="3.40.50.300">
    <property type="entry name" value="P-loop containing nucleotide triphosphate hydrolases"/>
    <property type="match status" value="1"/>
</dbReference>
<evidence type="ECO:0000313" key="30">
    <source>
        <dbReference type="Proteomes" id="UP001460270"/>
    </source>
</evidence>
<feature type="domain" description="C2H2-type" evidence="28">
    <location>
        <begin position="416"/>
        <end position="444"/>
    </location>
</feature>
<feature type="compositionally biased region" description="Low complexity" evidence="27">
    <location>
        <begin position="261"/>
        <end position="289"/>
    </location>
</feature>
<evidence type="ECO:0000256" key="3">
    <source>
        <dbReference type="ARBA" id="ARBA00004690"/>
    </source>
</evidence>
<feature type="compositionally biased region" description="Basic residues" evidence="27">
    <location>
        <begin position="197"/>
        <end position="207"/>
    </location>
</feature>
<keyword evidence="7" id="KW-0597">Phosphoprotein</keyword>
<feature type="compositionally biased region" description="Basic and acidic residues" evidence="27">
    <location>
        <begin position="182"/>
        <end position="196"/>
    </location>
</feature>
<dbReference type="InterPro" id="IPR048408">
    <property type="entry name" value="ZNF512_C2HC"/>
</dbReference>
<evidence type="ECO:0000256" key="16">
    <source>
        <dbReference type="ARBA" id="ARBA00022843"/>
    </source>
</evidence>
<evidence type="ECO:0000259" key="28">
    <source>
        <dbReference type="PROSITE" id="PS50157"/>
    </source>
</evidence>
<comment type="similarity">
    <text evidence="5">Belongs to the krueppel C2H2-type zinc-finger protein family.</text>
</comment>
<feature type="compositionally biased region" description="Basic and acidic residues" evidence="27">
    <location>
        <begin position="327"/>
        <end position="342"/>
    </location>
</feature>
<feature type="region of interest" description="Disordered" evidence="27">
    <location>
        <begin position="182"/>
        <end position="377"/>
    </location>
</feature>
<evidence type="ECO:0000256" key="27">
    <source>
        <dbReference type="SAM" id="MobiDB-lite"/>
    </source>
</evidence>
<comment type="catalytic activity">
    <reaction evidence="21 26">
        <text>cytidine + ATP = CMP + ADP + H(+)</text>
        <dbReference type="Rhea" id="RHEA:24674"/>
        <dbReference type="ChEBI" id="CHEBI:15378"/>
        <dbReference type="ChEBI" id="CHEBI:17562"/>
        <dbReference type="ChEBI" id="CHEBI:30616"/>
        <dbReference type="ChEBI" id="CHEBI:60377"/>
        <dbReference type="ChEBI" id="CHEBI:456216"/>
        <dbReference type="EC" id="2.7.1.48"/>
    </reaction>
</comment>
<dbReference type="CDD" id="cd06223">
    <property type="entry name" value="PRTases_typeI"/>
    <property type="match status" value="1"/>
</dbReference>
<dbReference type="InterPro" id="IPR029057">
    <property type="entry name" value="PRTase-like"/>
</dbReference>
<feature type="region of interest" description="Disordered" evidence="27">
    <location>
        <begin position="774"/>
        <end position="886"/>
    </location>
</feature>
<dbReference type="Gene3D" id="3.40.50.2020">
    <property type="match status" value="1"/>
</dbReference>
<feature type="region of interest" description="Disordered" evidence="27">
    <location>
        <begin position="1227"/>
        <end position="1273"/>
    </location>
</feature>
<dbReference type="Proteomes" id="UP001460270">
    <property type="component" value="Unassembled WGS sequence"/>
</dbReference>
<dbReference type="PROSITE" id="PS00028">
    <property type="entry name" value="ZINC_FINGER_C2H2_1"/>
    <property type="match status" value="4"/>
</dbReference>
<feature type="compositionally biased region" description="Low complexity" evidence="27">
    <location>
        <begin position="1227"/>
        <end position="1239"/>
    </location>
</feature>
<comment type="catalytic activity">
    <reaction evidence="22 26">
        <text>uridine + ATP = UMP + ADP + H(+)</text>
        <dbReference type="Rhea" id="RHEA:16825"/>
        <dbReference type="ChEBI" id="CHEBI:15378"/>
        <dbReference type="ChEBI" id="CHEBI:16704"/>
        <dbReference type="ChEBI" id="CHEBI:30616"/>
        <dbReference type="ChEBI" id="CHEBI:57865"/>
        <dbReference type="ChEBI" id="CHEBI:456216"/>
        <dbReference type="EC" id="2.7.1.48"/>
    </reaction>
</comment>
<evidence type="ECO:0000256" key="11">
    <source>
        <dbReference type="ARBA" id="ARBA00022741"/>
    </source>
</evidence>
<dbReference type="InterPro" id="IPR036236">
    <property type="entry name" value="Znf_C2H2_sf"/>
</dbReference>
<evidence type="ECO:0000256" key="7">
    <source>
        <dbReference type="ARBA" id="ARBA00022553"/>
    </source>
</evidence>
<dbReference type="Pfam" id="PF14681">
    <property type="entry name" value="UPRTase"/>
    <property type="match status" value="1"/>
</dbReference>
<keyword evidence="13 26" id="KW-0418">Kinase</keyword>
<evidence type="ECO:0000256" key="21">
    <source>
        <dbReference type="ARBA" id="ARBA00047436"/>
    </source>
</evidence>
<feature type="compositionally biased region" description="Low complexity" evidence="27">
    <location>
        <begin position="551"/>
        <end position="561"/>
    </location>
</feature>
<evidence type="ECO:0000256" key="10">
    <source>
        <dbReference type="ARBA" id="ARBA00022737"/>
    </source>
</evidence>
<dbReference type="FunFam" id="3.40.50.2020:FF:000010">
    <property type="entry name" value="Uridine-cytidine kinase"/>
    <property type="match status" value="1"/>
</dbReference>
<sequence length="1480" mass="165206">MSHCTTVPSRDPLLHHVGDPRAPRAQIVLSLSSAMEIPSGPRFGKLSSPGLPRARPFKPGPQQDTVRASPAPETNNKHSPMFDDLAEAKKKSSRPKAEVQELRSIPAHLIAQWKEEFKRRSRVRCPCSGCWLEFPSIYGVKYHYQRCQGSIVAEKLSYGCPYCEAVFATKIRLEKHKLWNHPERTSMEPKDEEQKIHKSHVKSSVKKRPLENSPPSPVFFKVKKTHEASMPSQNGELSHQKTDKKPHIQNQSSNHHQPVPSLQTQLQSQSQSTSSDAGGSESEGGFAQSYTDEDPERMKHRRKQKTPKKFTGEQPSISGTFGLKGMTKVEEKLKAGRVKKPEGATVTEEPQKRPTPASSKKDPATTSSGVVPDTQWQRSISERGEVVCPTCSIVTRKTVQGLKKHMEICQKLQDALKCQQCHKQFRSKAGLNYHNMAEHTTKNTVLLQKSKCKSNSNSNAVLGNDDQTMDEHEERERLRRVLKQMGRIKCPSEGCSAHFSSLMGYQYHQKRCGRDSSEDDKPVFVCQHCGKSYRSKAGKDYHIRTEHSSLTTNITDTNNNTGKERESEKPPSSGQKKDHLPEKRNWSDNAASQVKEKESTVKDRDKEKGKGTVQQPHNNSSLADDFERTPSGRVRRRSAQVAVFHLQEIAEDELAKDWGTKRRIKDDLVPDTKRLNYTRPGLPHFSSELLESWKNQVKEKGFICCINENCEAVYSSVSGLKAHLANCSQGGGELGKYTCLICQKEFSSESGVKYHINKTHSQNWFRASDTQVVSTSSSSSSSSGGSSKIKPSMENNFLKAEVRNGATAGKKRGRKPKERPLMASSPLTNTEASTTTQSSSSDESPSSTPPPSPAESSEPTNISAAAGHDKLPDNSASRRRNGTAYNPHNASVQLLLTVTTRLIVNTTMSAASTGEITSNMDTEDTNACVSSGGGGEGSLDRLLPSVSTGLSPRKRTTSQCKSEPPLLRTSKRTIYTAGRPPWYNEHGTQSKEAFVIGLCGGSASGKTTVARKIIEALDVPWVVLLSMDSFYKVLSNEEQILAASNDYNFDHPDAFDFTLLTHTLRKLKKGKSVKIPVYDFTTHGRQKDWKTVYGASVIIFEGIMSFTDKELLQLLDMKIFVDTDSDIRLVRRLRRDITERGRDIEGVIKQYNKFVKPAFEQYIEPTMRLADIVVPRGGGNMVAIDLIVQHVHSQLEENFHRLASHKDENRDSFWILSHCLLTLPYPTARPRPTARTQRQGSSGLCAPGPAPPSDSQCAGEYPTSPRHAHYHQKQETSRDEFIFYSKRLMRLLIERALSFLPSQVHIVQTPQGEDYEGRLFNGKRVNHRCIHPAGRETMEPALRAVCKDVRIGKILIQTNQDTGEPELHYLRLPKDISEDHVILMDCTVSTGAAAMMAVRVLLDHDVQEDKILLVSLLMAEMGVHSVAYAFPQVQIITTAVDKKVNDLFHIIPGIGNFGDRYFGTDAPPDWSDEEMDEPSY</sequence>
<keyword evidence="19" id="KW-0804">Transcription</keyword>
<dbReference type="NCBIfam" id="TIGR00235">
    <property type="entry name" value="udk"/>
    <property type="match status" value="1"/>
</dbReference>
<evidence type="ECO:0000256" key="2">
    <source>
        <dbReference type="ARBA" id="ARBA00004496"/>
    </source>
</evidence>
<keyword evidence="20" id="KW-0539">Nucleus</keyword>
<feature type="compositionally biased region" description="Basic and acidic residues" evidence="27">
    <location>
        <begin position="562"/>
        <end position="586"/>
    </location>
</feature>
<reference evidence="30" key="1">
    <citation type="submission" date="2024-04" db="EMBL/GenBank/DDBJ databases">
        <title>Salinicola lusitanus LLJ914,a marine bacterium isolated from the Okinawa Trough.</title>
        <authorList>
            <person name="Li J."/>
        </authorList>
    </citation>
    <scope>NUCLEOTIDE SEQUENCE [LARGE SCALE GENOMIC DNA]</scope>
</reference>
<dbReference type="GO" id="GO:0005737">
    <property type="term" value="C:cytoplasm"/>
    <property type="evidence" value="ECO:0007669"/>
    <property type="project" value="UniProtKB-SubCell"/>
</dbReference>
<keyword evidence="30" id="KW-1185">Reference proteome</keyword>
<dbReference type="EC" id="2.7.1.48" evidence="26"/>
<feature type="compositionally biased region" description="Basic and acidic residues" evidence="27">
    <location>
        <begin position="594"/>
        <end position="610"/>
    </location>
</feature>
<evidence type="ECO:0000256" key="20">
    <source>
        <dbReference type="ARBA" id="ARBA00023242"/>
    </source>
</evidence>
<dbReference type="PANTHER" id="PTHR22979">
    <property type="entry name" value="ZINC FINGER PROTEIN-RELATED"/>
    <property type="match status" value="1"/>
</dbReference>
<comment type="caution">
    <text evidence="29">The sequence shown here is derived from an EMBL/GenBank/DDBJ whole genome shotgun (WGS) entry which is preliminary data.</text>
</comment>
<dbReference type="SUPFAM" id="SSF57667">
    <property type="entry name" value="beta-beta-alpha zinc fingers"/>
    <property type="match status" value="7"/>
</dbReference>
<dbReference type="PRINTS" id="PR00988">
    <property type="entry name" value="URIDINKINASE"/>
</dbReference>
<evidence type="ECO:0000256" key="13">
    <source>
        <dbReference type="ARBA" id="ARBA00022777"/>
    </source>
</evidence>